<evidence type="ECO:0000313" key="1">
    <source>
        <dbReference type="EMBL" id="BCS18319.1"/>
    </source>
</evidence>
<dbReference type="Proteomes" id="UP000654913">
    <property type="component" value="Chromosome 1"/>
</dbReference>
<dbReference type="EMBL" id="AP024443">
    <property type="protein sequence ID" value="BCS18319.1"/>
    <property type="molecule type" value="Genomic_DNA"/>
</dbReference>
<accession>A0A7R7XBM6</accession>
<protein>
    <submittedName>
        <fullName evidence="1">Uncharacterized protein</fullName>
    </submittedName>
</protein>
<gene>
    <name evidence="1" type="ORF">APUU_11147A</name>
</gene>
<dbReference type="RefSeq" id="XP_041550513.1">
    <property type="nucleotide sequence ID" value="XM_041695068.1"/>
</dbReference>
<keyword evidence="2" id="KW-1185">Reference proteome</keyword>
<proteinExistence type="predicted"/>
<dbReference type="AlphaFoldDB" id="A0A7R7XBM6"/>
<evidence type="ECO:0000313" key="2">
    <source>
        <dbReference type="Proteomes" id="UP000654913"/>
    </source>
</evidence>
<organism evidence="1 2">
    <name type="scientific">Aspergillus puulaauensis</name>
    <dbReference type="NCBI Taxonomy" id="1220207"/>
    <lineage>
        <taxon>Eukaryota</taxon>
        <taxon>Fungi</taxon>
        <taxon>Dikarya</taxon>
        <taxon>Ascomycota</taxon>
        <taxon>Pezizomycotina</taxon>
        <taxon>Eurotiomycetes</taxon>
        <taxon>Eurotiomycetidae</taxon>
        <taxon>Eurotiales</taxon>
        <taxon>Aspergillaceae</taxon>
        <taxon>Aspergillus</taxon>
    </lineage>
</organism>
<dbReference type="GeneID" id="64968324"/>
<name>A0A7R7XBM6_9EURO</name>
<sequence length="302" mass="34943">MESCNNLTHRVYSFIERHRFNLEVKKANKAYEKRALPRKLGYGRCERGPDDDTVPYLYNLKSRSIRQIRKQWTIDTSLKAFKLADYLKRIWEPPQKIYDEKVAMKYKVDLLLRSATTITKRDTECENLAAIKKVQITEKRKMSMPFMSNDNELLLDGQVDNVVFAGDEGDLDATLIVFRATKPGRTQAWTLLKLMATIHHARKLTGKVSEIYGIATDSSEWVFAHINNKSQYSLWFLSWKYDAPDVVAHVLRIIDYSITRAEAVLRAPLNLPTTGRLTGCKICDPKELIYSPMEESEEEELD</sequence>
<dbReference type="KEGG" id="apuu:APUU_11147A"/>
<reference evidence="1" key="2">
    <citation type="submission" date="2021-02" db="EMBL/GenBank/DDBJ databases">
        <title>Aspergillus puulaauensis MK2 genome sequence.</title>
        <authorList>
            <person name="Futagami T."/>
            <person name="Mori K."/>
            <person name="Kadooka C."/>
            <person name="Tanaka T."/>
        </authorList>
    </citation>
    <scope>NUCLEOTIDE SEQUENCE</scope>
    <source>
        <strain evidence="1">MK2</strain>
    </source>
</reference>
<reference evidence="1" key="1">
    <citation type="submission" date="2021-01" db="EMBL/GenBank/DDBJ databases">
        <authorList>
            <consortium name="Aspergillus puulaauensis MK2 genome sequencing consortium"/>
            <person name="Kazuki M."/>
            <person name="Futagami T."/>
        </authorList>
    </citation>
    <scope>NUCLEOTIDE SEQUENCE</scope>
    <source>
        <strain evidence="1">MK2</strain>
    </source>
</reference>
<dbReference type="OrthoDB" id="2103397at2759"/>